<dbReference type="Pfam" id="PF13459">
    <property type="entry name" value="Fer4_15"/>
    <property type="match status" value="1"/>
</dbReference>
<name>A0ABU5DPD8_9BURK</name>
<keyword evidence="5 6" id="KW-0411">Iron-sulfur</keyword>
<keyword evidence="3 6" id="KW-0249">Electron transport</keyword>
<keyword evidence="9" id="KW-1185">Reference proteome</keyword>
<dbReference type="InterPro" id="IPR001080">
    <property type="entry name" value="3Fe4S_ferredoxin"/>
</dbReference>
<dbReference type="Gene3D" id="3.30.70.20">
    <property type="match status" value="1"/>
</dbReference>
<sequence>MSSSDTPKFRVIADRSRCCGYGLCAQVCPTVYKLDSDGLVYLEGDVVPAGLEDEAKEGAAACPAEALVVEAIA</sequence>
<comment type="caution">
    <text evidence="8">The sequence shown here is derived from an EMBL/GenBank/DDBJ whole genome shotgun (WGS) entry which is preliminary data.</text>
</comment>
<keyword evidence="2 6" id="KW-0479">Metal-binding</keyword>
<dbReference type="EMBL" id="JAXCLA010000009">
    <property type="protein sequence ID" value="MDY0748187.1"/>
    <property type="molecule type" value="Genomic_DNA"/>
</dbReference>
<protein>
    <recommendedName>
        <fullName evidence="6">Ferredoxin</fullName>
    </recommendedName>
</protein>
<dbReference type="Proteomes" id="UP001285263">
    <property type="component" value="Unassembled WGS sequence"/>
</dbReference>
<dbReference type="PANTHER" id="PTHR36923:SF3">
    <property type="entry name" value="FERREDOXIN"/>
    <property type="match status" value="1"/>
</dbReference>
<dbReference type="SUPFAM" id="SSF54862">
    <property type="entry name" value="4Fe-4S ferredoxins"/>
    <property type="match status" value="1"/>
</dbReference>
<dbReference type="InterPro" id="IPR017896">
    <property type="entry name" value="4Fe4S_Fe-S-bd"/>
</dbReference>
<organism evidence="8 9">
    <name type="scientific">Roseateles agri</name>
    <dbReference type="NCBI Taxonomy" id="3098619"/>
    <lineage>
        <taxon>Bacteria</taxon>
        <taxon>Pseudomonadati</taxon>
        <taxon>Pseudomonadota</taxon>
        <taxon>Betaproteobacteria</taxon>
        <taxon>Burkholderiales</taxon>
        <taxon>Sphaerotilaceae</taxon>
        <taxon>Roseateles</taxon>
    </lineage>
</organism>
<evidence type="ECO:0000256" key="2">
    <source>
        <dbReference type="ARBA" id="ARBA00022723"/>
    </source>
</evidence>
<dbReference type="InterPro" id="IPR051269">
    <property type="entry name" value="Fe-S_cluster_ET"/>
</dbReference>
<evidence type="ECO:0000313" key="8">
    <source>
        <dbReference type="EMBL" id="MDY0748187.1"/>
    </source>
</evidence>
<keyword evidence="1 6" id="KW-0813">Transport</keyword>
<evidence type="ECO:0000256" key="5">
    <source>
        <dbReference type="ARBA" id="ARBA00023014"/>
    </source>
</evidence>
<evidence type="ECO:0000259" key="7">
    <source>
        <dbReference type="PROSITE" id="PS51379"/>
    </source>
</evidence>
<evidence type="ECO:0000256" key="1">
    <source>
        <dbReference type="ARBA" id="ARBA00022448"/>
    </source>
</evidence>
<accession>A0ABU5DPD8</accession>
<gene>
    <name evidence="8" type="ORF">SNE35_27045</name>
</gene>
<dbReference type="PANTHER" id="PTHR36923">
    <property type="entry name" value="FERREDOXIN"/>
    <property type="match status" value="1"/>
</dbReference>
<dbReference type="RefSeq" id="WP_320426149.1">
    <property type="nucleotide sequence ID" value="NZ_JAXCLA010000009.1"/>
</dbReference>
<evidence type="ECO:0000256" key="4">
    <source>
        <dbReference type="ARBA" id="ARBA00023004"/>
    </source>
</evidence>
<evidence type="ECO:0000313" key="9">
    <source>
        <dbReference type="Proteomes" id="UP001285263"/>
    </source>
</evidence>
<dbReference type="PRINTS" id="PR00352">
    <property type="entry name" value="3FE4SFRDOXIN"/>
</dbReference>
<keyword evidence="4 6" id="KW-0408">Iron</keyword>
<proteinExistence type="predicted"/>
<evidence type="ECO:0000256" key="6">
    <source>
        <dbReference type="RuleBase" id="RU368020"/>
    </source>
</evidence>
<evidence type="ECO:0000256" key="3">
    <source>
        <dbReference type="ARBA" id="ARBA00022982"/>
    </source>
</evidence>
<feature type="domain" description="4Fe-4S ferredoxin-type" evidence="7">
    <location>
        <begin position="9"/>
        <end position="37"/>
    </location>
</feature>
<reference evidence="8 9" key="1">
    <citation type="submission" date="2023-11" db="EMBL/GenBank/DDBJ databases">
        <title>Paucibacter sp. nov., isolated from fresh soil in Korea.</title>
        <authorList>
            <person name="Le N.T.T."/>
        </authorList>
    </citation>
    <scope>NUCLEOTIDE SEQUENCE [LARGE SCALE GENOMIC DNA]</scope>
    <source>
        <strain evidence="8 9">R3-3</strain>
    </source>
</reference>
<comment type="function">
    <text evidence="6">Ferredoxins are iron-sulfur proteins that transfer electrons in a wide variety of metabolic reactions.</text>
</comment>
<dbReference type="PROSITE" id="PS51379">
    <property type="entry name" value="4FE4S_FER_2"/>
    <property type="match status" value="1"/>
</dbReference>